<organism evidence="2 3">
    <name type="scientific">Ottowia pentelensis</name>
    <dbReference type="NCBI Taxonomy" id="511108"/>
    <lineage>
        <taxon>Bacteria</taxon>
        <taxon>Pseudomonadati</taxon>
        <taxon>Pseudomonadota</taxon>
        <taxon>Betaproteobacteria</taxon>
        <taxon>Burkholderiales</taxon>
        <taxon>Comamonadaceae</taxon>
        <taxon>Ottowia</taxon>
    </lineage>
</organism>
<accession>A0ABV6PQQ1</accession>
<gene>
    <name evidence="2" type="ORF">ACFFGG_06300</name>
</gene>
<feature type="transmembrane region" description="Helical" evidence="1">
    <location>
        <begin position="66"/>
        <end position="87"/>
    </location>
</feature>
<keyword evidence="1" id="KW-0472">Membrane</keyword>
<evidence type="ECO:0000313" key="3">
    <source>
        <dbReference type="Proteomes" id="UP001589834"/>
    </source>
</evidence>
<evidence type="ECO:0000256" key="1">
    <source>
        <dbReference type="SAM" id="Phobius"/>
    </source>
</evidence>
<dbReference type="Pfam" id="PF05437">
    <property type="entry name" value="AzlD"/>
    <property type="match status" value="1"/>
</dbReference>
<keyword evidence="1" id="KW-1133">Transmembrane helix</keyword>
<dbReference type="InterPro" id="IPR008407">
    <property type="entry name" value="Brnchd-chn_aa_trnsp_AzlD"/>
</dbReference>
<feature type="transmembrane region" description="Helical" evidence="1">
    <location>
        <begin position="94"/>
        <end position="113"/>
    </location>
</feature>
<dbReference type="Proteomes" id="UP001589834">
    <property type="component" value="Unassembled WGS sequence"/>
</dbReference>
<name>A0ABV6PQQ1_9BURK</name>
<reference evidence="2 3" key="1">
    <citation type="submission" date="2024-09" db="EMBL/GenBank/DDBJ databases">
        <authorList>
            <person name="Sun Q."/>
            <person name="Mori K."/>
        </authorList>
    </citation>
    <scope>NUCLEOTIDE SEQUENCE [LARGE SCALE GENOMIC DNA]</scope>
    <source>
        <strain evidence="2 3">NCAIM B.02336</strain>
    </source>
</reference>
<evidence type="ECO:0000313" key="2">
    <source>
        <dbReference type="EMBL" id="MFC0592162.1"/>
    </source>
</evidence>
<comment type="caution">
    <text evidence="2">The sequence shown here is derived from an EMBL/GenBank/DDBJ whole genome shotgun (WGS) entry which is preliminary data.</text>
</comment>
<keyword evidence="3" id="KW-1185">Reference proteome</keyword>
<proteinExistence type="predicted"/>
<keyword evidence="1" id="KW-0812">Transmembrane</keyword>
<dbReference type="RefSeq" id="WP_293223890.1">
    <property type="nucleotide sequence ID" value="NZ_JBHLTN010000011.1"/>
</dbReference>
<sequence>MGELRGWTLLIIAGMTVITVLTRCGFFFSDRDLQLPRWLQRGLPYAPIAALTAAIAPDIVMPGGHWVLPLTSAQAWGALVTAGWCFWRRNDRQALTVSILVGLAVYLVLRVGFGL</sequence>
<dbReference type="EMBL" id="JBHLTN010000011">
    <property type="protein sequence ID" value="MFC0592162.1"/>
    <property type="molecule type" value="Genomic_DNA"/>
</dbReference>
<feature type="transmembrane region" description="Helical" evidence="1">
    <location>
        <begin position="6"/>
        <end position="30"/>
    </location>
</feature>
<protein>
    <submittedName>
        <fullName evidence="2">AzlD domain-containing protein</fullName>
    </submittedName>
</protein>